<evidence type="ECO:0000259" key="1">
    <source>
        <dbReference type="Pfam" id="PF06114"/>
    </source>
</evidence>
<dbReference type="PANTHER" id="PTHR43236:SF1">
    <property type="entry name" value="BLL7220 PROTEIN"/>
    <property type="match status" value="1"/>
</dbReference>
<evidence type="ECO:0000313" key="2">
    <source>
        <dbReference type="EMBL" id="MBB5494676.1"/>
    </source>
</evidence>
<dbReference type="PANTHER" id="PTHR43236">
    <property type="entry name" value="ANTITOXIN HIGA1"/>
    <property type="match status" value="1"/>
</dbReference>
<proteinExistence type="predicted"/>
<keyword evidence="3" id="KW-1185">Reference proteome</keyword>
<sequence>MSKVEAGKVAVSPERLSLFASALGYPEHLFYVDPQVHGVGVGLIHHRKRASLPASALRVIHATLALVRIQINGLISALGGPERPVNFSHKPIAPLRDAKRIAREVRQEWGLPPGPVDNVIKAAEDAGAVVVMRDLNSDLLDAVSQKPETGPPLLLVNERAPGARCRFSVAHEIGHLIMHIEPGKGTEQEQQADAFASEFLMPAKDISEQIPSRLGIAELASLKQKWGVSMAALLRRGRDVGVITDWQYRNLAVEMSTLGYRTAEPMEIPLERPSYMEGLLEQLLKEEGMASEQVAYESYLKPSEFTVLYVNDSCSVSQQEATEVRL</sequence>
<dbReference type="Gene3D" id="1.10.10.2910">
    <property type="match status" value="1"/>
</dbReference>
<dbReference type="InterPro" id="IPR010359">
    <property type="entry name" value="IrrE_HExxH"/>
</dbReference>
<dbReference type="AlphaFoldDB" id="A0A840WST1"/>
<organism evidence="2 3">
    <name type="scientific">Nocardiopsis metallicus</name>
    <dbReference type="NCBI Taxonomy" id="179819"/>
    <lineage>
        <taxon>Bacteria</taxon>
        <taxon>Bacillati</taxon>
        <taxon>Actinomycetota</taxon>
        <taxon>Actinomycetes</taxon>
        <taxon>Streptosporangiales</taxon>
        <taxon>Nocardiopsidaceae</taxon>
        <taxon>Nocardiopsis</taxon>
    </lineage>
</organism>
<dbReference type="Pfam" id="PF06114">
    <property type="entry name" value="Peptidase_M78"/>
    <property type="match status" value="1"/>
</dbReference>
<protein>
    <submittedName>
        <fullName evidence="2">Zn-dependent peptidase ImmA (M78 family)</fullName>
    </submittedName>
</protein>
<dbReference type="InterPro" id="IPR052345">
    <property type="entry name" value="Rad_response_metalloprotease"/>
</dbReference>
<feature type="domain" description="IrrE N-terminal-like" evidence="1">
    <location>
        <begin position="123"/>
        <end position="236"/>
    </location>
</feature>
<accession>A0A840WST1</accession>
<reference evidence="2 3" key="1">
    <citation type="submission" date="2020-08" db="EMBL/GenBank/DDBJ databases">
        <title>Sequencing the genomes of 1000 actinobacteria strains.</title>
        <authorList>
            <person name="Klenk H.-P."/>
        </authorList>
    </citation>
    <scope>NUCLEOTIDE SEQUENCE [LARGE SCALE GENOMIC DNA]</scope>
    <source>
        <strain evidence="2 3">DSM 44598</strain>
    </source>
</reference>
<evidence type="ECO:0000313" key="3">
    <source>
        <dbReference type="Proteomes" id="UP000579647"/>
    </source>
</evidence>
<comment type="caution">
    <text evidence="2">The sequence shown here is derived from an EMBL/GenBank/DDBJ whole genome shotgun (WGS) entry which is preliminary data.</text>
</comment>
<dbReference type="EMBL" id="JACHDO010000001">
    <property type="protein sequence ID" value="MBB5494676.1"/>
    <property type="molecule type" value="Genomic_DNA"/>
</dbReference>
<name>A0A840WST1_9ACTN</name>
<dbReference type="Proteomes" id="UP000579647">
    <property type="component" value="Unassembled WGS sequence"/>
</dbReference>
<gene>
    <name evidence="2" type="ORF">HNR07_005813</name>
</gene>